<accession>A0A7X8SL57</accession>
<dbReference type="InterPro" id="IPR011990">
    <property type="entry name" value="TPR-like_helical_dom_sf"/>
</dbReference>
<dbReference type="EMBL" id="JABAIL010000004">
    <property type="protein sequence ID" value="NLR92256.1"/>
    <property type="molecule type" value="Genomic_DNA"/>
</dbReference>
<dbReference type="SUPFAM" id="SSF48452">
    <property type="entry name" value="TPR-like"/>
    <property type="match status" value="1"/>
</dbReference>
<dbReference type="AlphaFoldDB" id="A0A7X8SL57"/>
<gene>
    <name evidence="7" type="ORF">HGP29_13595</name>
</gene>
<dbReference type="PANTHER" id="PTHR30329:SF21">
    <property type="entry name" value="LIPOPROTEIN YIAD-RELATED"/>
    <property type="match status" value="1"/>
</dbReference>
<comment type="subcellular location">
    <subcellularLocation>
        <location evidence="1">Cell outer membrane</location>
    </subcellularLocation>
</comment>
<evidence type="ECO:0000256" key="4">
    <source>
        <dbReference type="PROSITE-ProRule" id="PRU00473"/>
    </source>
</evidence>
<proteinExistence type="predicted"/>
<dbReference type="SUPFAM" id="SSF103088">
    <property type="entry name" value="OmpA-like"/>
    <property type="match status" value="1"/>
</dbReference>
<dbReference type="CDD" id="cd07185">
    <property type="entry name" value="OmpA_C-like"/>
    <property type="match status" value="1"/>
</dbReference>
<comment type="caution">
    <text evidence="7">The sequence shown here is derived from an EMBL/GenBank/DDBJ whole genome shotgun (WGS) entry which is preliminary data.</text>
</comment>
<dbReference type="Gene3D" id="2.120.10.30">
    <property type="entry name" value="TolB, C-terminal domain"/>
    <property type="match status" value="1"/>
</dbReference>
<dbReference type="InterPro" id="IPR011042">
    <property type="entry name" value="6-blade_b-propeller_TolB-like"/>
</dbReference>
<evidence type="ECO:0000313" key="8">
    <source>
        <dbReference type="Proteomes" id="UP000585050"/>
    </source>
</evidence>
<dbReference type="InterPro" id="IPR006690">
    <property type="entry name" value="OMPA-like_CS"/>
</dbReference>
<keyword evidence="3" id="KW-0998">Cell outer membrane</keyword>
<dbReference type="InterPro" id="IPR006665">
    <property type="entry name" value="OmpA-like"/>
</dbReference>
<name>A0A7X8SL57_9BACT</name>
<dbReference type="InterPro" id="IPR006664">
    <property type="entry name" value="OMP_bac"/>
</dbReference>
<reference evidence="7 8" key="1">
    <citation type="submission" date="2020-04" db="EMBL/GenBank/DDBJ databases">
        <title>Flammeovirga sp. SR4, a novel species isolated from seawater.</title>
        <authorList>
            <person name="Wang X."/>
        </authorList>
    </citation>
    <scope>NUCLEOTIDE SEQUENCE [LARGE SCALE GENOMIC DNA]</scope>
    <source>
        <strain evidence="7 8">SR4</strain>
    </source>
</reference>
<dbReference type="PROSITE" id="PS51123">
    <property type="entry name" value="OMPA_2"/>
    <property type="match status" value="1"/>
</dbReference>
<organism evidence="7 8">
    <name type="scientific">Flammeovirga agarivorans</name>
    <dbReference type="NCBI Taxonomy" id="2726742"/>
    <lineage>
        <taxon>Bacteria</taxon>
        <taxon>Pseudomonadati</taxon>
        <taxon>Bacteroidota</taxon>
        <taxon>Cytophagia</taxon>
        <taxon>Cytophagales</taxon>
        <taxon>Flammeovirgaceae</taxon>
        <taxon>Flammeovirga</taxon>
    </lineage>
</organism>
<dbReference type="Gene3D" id="1.25.40.10">
    <property type="entry name" value="Tetratricopeptide repeat domain"/>
    <property type="match status" value="1"/>
</dbReference>
<dbReference type="InterPro" id="IPR036737">
    <property type="entry name" value="OmpA-like_sf"/>
</dbReference>
<feature type="signal peptide" evidence="5">
    <location>
        <begin position="1"/>
        <end position="20"/>
    </location>
</feature>
<evidence type="ECO:0000256" key="3">
    <source>
        <dbReference type="ARBA" id="ARBA00023237"/>
    </source>
</evidence>
<dbReference type="InterPro" id="IPR050330">
    <property type="entry name" value="Bact_OuterMem_StrucFunc"/>
</dbReference>
<dbReference type="Pfam" id="PF00691">
    <property type="entry name" value="OmpA"/>
    <property type="match status" value="1"/>
</dbReference>
<sequence>MRKSILIYLCFVLGMSMSFGQNRGKAQKNYMKAEEAIQQRQIGEAKIFLEKSIAADTTFGDSFYLLAYLNILERDYQKSRALYKRLMLCCDKEPKFALAHLSLAQYEWSEGNYAKAKQFCLSYLDFRPSSKEYKEKRIANKIIASCDYAMANMQHELPYSPVSLGDSVNKLDQQYFPAITATGNELYFTARTYKSDENIYRSEKIDGEWASPEIVRELSTKFNEGTCTISADGSFMIFTSCESTRELPGYGSCDLFMAKKVGDHWLKPKNLGPHINSRDWESQPSLSADGRTLYFVSDRKGGIGKKDIWVSHLVDGAWTTAKNLGDVVNTMEDDISPYIHSNGKTLYFSSEGHLGFGGLDIFKTDQKSPALWTKPVNIGYPLNDHRDQVSLIVSADGSKGYFSKEILAPDGKRSSKIVTFDVPEEVQPDALSSYLEGVVYDAVTKAPLKAELELKRLESDETESRVMSDSESGKYLIVLNQDEEYALFISRPGYLYQSLTFDMHNAGVDGKTLDIFLERIEKGTNITLNNIFFESNKYQLKNKSAAELEQILEFMKRNPDVAVEIAGHTDNIGTIEYNKDLSQKRAQAVVNYLISNDINASRLKAIGYGESQPISSNKTEEGRQENRRIEFIIL</sequence>
<dbReference type="RefSeq" id="WP_168882974.1">
    <property type="nucleotide sequence ID" value="NZ_JABAIL010000004.1"/>
</dbReference>
<dbReference type="Pfam" id="PF07676">
    <property type="entry name" value="PD40"/>
    <property type="match status" value="3"/>
</dbReference>
<dbReference type="PROSITE" id="PS01068">
    <property type="entry name" value="OMPA_1"/>
    <property type="match status" value="1"/>
</dbReference>
<protein>
    <submittedName>
        <fullName evidence="7">OmpA family protein</fullName>
    </submittedName>
</protein>
<evidence type="ECO:0000259" key="6">
    <source>
        <dbReference type="PROSITE" id="PS51123"/>
    </source>
</evidence>
<dbReference type="PRINTS" id="PR01021">
    <property type="entry name" value="OMPADOMAIN"/>
</dbReference>
<feature type="domain" description="OmpA-like" evidence="6">
    <location>
        <begin position="520"/>
        <end position="634"/>
    </location>
</feature>
<keyword evidence="5" id="KW-0732">Signal</keyword>
<dbReference type="Proteomes" id="UP000585050">
    <property type="component" value="Unassembled WGS sequence"/>
</dbReference>
<evidence type="ECO:0000313" key="7">
    <source>
        <dbReference type="EMBL" id="NLR92256.1"/>
    </source>
</evidence>
<dbReference type="PANTHER" id="PTHR30329">
    <property type="entry name" value="STATOR ELEMENT OF FLAGELLAR MOTOR COMPLEX"/>
    <property type="match status" value="1"/>
</dbReference>
<evidence type="ECO:0000256" key="1">
    <source>
        <dbReference type="ARBA" id="ARBA00004442"/>
    </source>
</evidence>
<dbReference type="GO" id="GO:0009279">
    <property type="term" value="C:cell outer membrane"/>
    <property type="evidence" value="ECO:0007669"/>
    <property type="project" value="UniProtKB-SubCell"/>
</dbReference>
<keyword evidence="8" id="KW-1185">Reference proteome</keyword>
<dbReference type="SUPFAM" id="SSF82171">
    <property type="entry name" value="DPP6 N-terminal domain-like"/>
    <property type="match status" value="1"/>
</dbReference>
<dbReference type="InterPro" id="IPR011659">
    <property type="entry name" value="WD40"/>
</dbReference>
<evidence type="ECO:0000256" key="2">
    <source>
        <dbReference type="ARBA" id="ARBA00023136"/>
    </source>
</evidence>
<keyword evidence="2 4" id="KW-0472">Membrane</keyword>
<dbReference type="Gene3D" id="3.30.1330.60">
    <property type="entry name" value="OmpA-like domain"/>
    <property type="match status" value="1"/>
</dbReference>
<evidence type="ECO:0000256" key="5">
    <source>
        <dbReference type="SAM" id="SignalP"/>
    </source>
</evidence>
<feature type="chain" id="PRO_5030511024" evidence="5">
    <location>
        <begin position="21"/>
        <end position="634"/>
    </location>
</feature>